<keyword evidence="13" id="KW-1185">Reference proteome</keyword>
<dbReference type="STRING" id="1123309.GCA_000377005_01496"/>
<keyword evidence="4" id="KW-0808">Transferase</keyword>
<dbReference type="GO" id="GO:0046872">
    <property type="term" value="F:metal ion binding"/>
    <property type="evidence" value="ECO:0007669"/>
    <property type="project" value="UniProtKB-KW"/>
</dbReference>
<evidence type="ECO:0000256" key="4">
    <source>
        <dbReference type="ARBA" id="ARBA00022679"/>
    </source>
</evidence>
<dbReference type="GO" id="GO:0031071">
    <property type="term" value="F:cysteine desulfurase activity"/>
    <property type="evidence" value="ECO:0007669"/>
    <property type="project" value="UniProtKB-EC"/>
</dbReference>
<evidence type="ECO:0000256" key="9">
    <source>
        <dbReference type="ARBA" id="ARBA00050776"/>
    </source>
</evidence>
<name>A0A3P1VG72_9STRE</name>
<protein>
    <recommendedName>
        <fullName evidence="3">cysteine desulfurase</fullName>
        <ecNumber evidence="3">2.8.1.7</ecNumber>
    </recommendedName>
</protein>
<dbReference type="Pfam" id="PF00266">
    <property type="entry name" value="Aminotran_5"/>
    <property type="match status" value="1"/>
</dbReference>
<dbReference type="RefSeq" id="WP_124775451.1">
    <property type="nucleotide sequence ID" value="NZ_RQZA01000001.1"/>
</dbReference>
<evidence type="ECO:0000256" key="10">
    <source>
        <dbReference type="RuleBase" id="RU004504"/>
    </source>
</evidence>
<dbReference type="PANTHER" id="PTHR11601:SF34">
    <property type="entry name" value="CYSTEINE DESULFURASE"/>
    <property type="match status" value="1"/>
</dbReference>
<comment type="caution">
    <text evidence="12">The sequence shown here is derived from an EMBL/GenBank/DDBJ whole genome shotgun (WGS) entry which is preliminary data.</text>
</comment>
<dbReference type="EMBL" id="RQZA01000001">
    <property type="protein sequence ID" value="RRD32430.1"/>
    <property type="molecule type" value="Genomic_DNA"/>
</dbReference>
<accession>A0A3P1VG72</accession>
<dbReference type="InterPro" id="IPR015424">
    <property type="entry name" value="PyrdxlP-dep_Trfase"/>
</dbReference>
<keyword evidence="8" id="KW-0411">Iron-sulfur</keyword>
<dbReference type="InterPro" id="IPR020578">
    <property type="entry name" value="Aminotrans_V_PyrdxlP_BS"/>
</dbReference>
<keyword evidence="6" id="KW-0663">Pyridoxal phosphate</keyword>
<evidence type="ECO:0000256" key="3">
    <source>
        <dbReference type="ARBA" id="ARBA00012239"/>
    </source>
</evidence>
<dbReference type="GO" id="GO:0051536">
    <property type="term" value="F:iron-sulfur cluster binding"/>
    <property type="evidence" value="ECO:0007669"/>
    <property type="project" value="UniProtKB-KW"/>
</dbReference>
<comment type="cofactor">
    <cofactor evidence="1 10">
        <name>pyridoxal 5'-phosphate</name>
        <dbReference type="ChEBI" id="CHEBI:597326"/>
    </cofactor>
</comment>
<reference evidence="12 13" key="1">
    <citation type="submission" date="2018-11" db="EMBL/GenBank/DDBJ databases">
        <title>Genomes From Bacteria Associated with the Canine Oral Cavity: a Test Case for Automated Genome-Based Taxonomic Assignment.</title>
        <authorList>
            <person name="Coil D.A."/>
            <person name="Jospin G."/>
            <person name="Darling A.E."/>
            <person name="Wallis C."/>
            <person name="Davis I.J."/>
            <person name="Harris S."/>
            <person name="Eisen J.A."/>
            <person name="Holcombe L.J."/>
            <person name="O'Flynn C."/>
        </authorList>
    </citation>
    <scope>NUCLEOTIDE SEQUENCE [LARGE SCALE GENOMIC DNA]</scope>
    <source>
        <strain evidence="12 13">OH4621_COT-116</strain>
    </source>
</reference>
<dbReference type="EC" id="2.8.1.7" evidence="3"/>
<dbReference type="Gene3D" id="3.40.640.10">
    <property type="entry name" value="Type I PLP-dependent aspartate aminotransferase-like (Major domain)"/>
    <property type="match status" value="1"/>
</dbReference>
<dbReference type="Gene3D" id="1.10.260.50">
    <property type="match status" value="1"/>
</dbReference>
<dbReference type="PROSITE" id="PS00595">
    <property type="entry name" value="AA_TRANSFER_CLASS_5"/>
    <property type="match status" value="1"/>
</dbReference>
<evidence type="ECO:0000313" key="13">
    <source>
        <dbReference type="Proteomes" id="UP000281771"/>
    </source>
</evidence>
<dbReference type="InterPro" id="IPR000192">
    <property type="entry name" value="Aminotrans_V_dom"/>
</dbReference>
<dbReference type="PIRSF" id="PIRSF005572">
    <property type="entry name" value="NifS"/>
    <property type="match status" value="1"/>
</dbReference>
<sequence length="380" mass="42109">MIYLDNAATTSLSTKALETLVSVSQEVYGNPSSIHTFGRKANQILRQARQDIAHSLRVKSEQIIFTSGGSEADNLAIKGYALAHQNKGKHLITTAIEHHAVLHTMEYLEERFGFEVTYLQPVNQQITAQQVKEALRPDTILVSIMYANNETGQLLPIQEIGELLQSHQAAFHVDAVQAVGKVPLFPEELGIDFLAASAHKFHGPKGVGFLYSKHAKLDSLINGGKQENQHRAGTENLPAIAAMARALTDQIKQYQRNLDYIRQLREQFLTEIAKIDHYINQSEHTLPHILNIGFPGYLNEQLLMRLDLAGIAVSSGSACTAGVIQNSHVLEALYGTDSQRLKESIRISFSEENTAEEIHTLSQTIKEIIGGAPTWHSNHK</sequence>
<dbReference type="PANTHER" id="PTHR11601">
    <property type="entry name" value="CYSTEINE DESULFURYLASE FAMILY MEMBER"/>
    <property type="match status" value="1"/>
</dbReference>
<keyword evidence="5" id="KW-0479">Metal-binding</keyword>
<dbReference type="InterPro" id="IPR015422">
    <property type="entry name" value="PyrdxlP-dep_Trfase_small"/>
</dbReference>
<evidence type="ECO:0000256" key="7">
    <source>
        <dbReference type="ARBA" id="ARBA00023004"/>
    </source>
</evidence>
<dbReference type="AlphaFoldDB" id="A0A3P1VG72"/>
<dbReference type="Proteomes" id="UP000281771">
    <property type="component" value="Unassembled WGS sequence"/>
</dbReference>
<proteinExistence type="inferred from homology"/>
<gene>
    <name evidence="12" type="ORF">EII38_01450</name>
</gene>
<dbReference type="InterPro" id="IPR015421">
    <property type="entry name" value="PyrdxlP-dep_Trfase_major"/>
</dbReference>
<dbReference type="Gene3D" id="3.90.1150.10">
    <property type="entry name" value="Aspartate Aminotransferase, domain 1"/>
    <property type="match status" value="1"/>
</dbReference>
<evidence type="ECO:0000256" key="2">
    <source>
        <dbReference type="ARBA" id="ARBA00006490"/>
    </source>
</evidence>
<comment type="catalytic activity">
    <reaction evidence="9">
        <text>(sulfur carrier)-H + L-cysteine = (sulfur carrier)-SH + L-alanine</text>
        <dbReference type="Rhea" id="RHEA:43892"/>
        <dbReference type="Rhea" id="RHEA-COMP:14737"/>
        <dbReference type="Rhea" id="RHEA-COMP:14739"/>
        <dbReference type="ChEBI" id="CHEBI:29917"/>
        <dbReference type="ChEBI" id="CHEBI:35235"/>
        <dbReference type="ChEBI" id="CHEBI:57972"/>
        <dbReference type="ChEBI" id="CHEBI:64428"/>
        <dbReference type="EC" id="2.8.1.7"/>
    </reaction>
</comment>
<evidence type="ECO:0000256" key="5">
    <source>
        <dbReference type="ARBA" id="ARBA00022723"/>
    </source>
</evidence>
<evidence type="ECO:0000256" key="8">
    <source>
        <dbReference type="ARBA" id="ARBA00023014"/>
    </source>
</evidence>
<organism evidence="12 13">
    <name type="scientific">Streptococcus minor</name>
    <dbReference type="NCBI Taxonomy" id="229549"/>
    <lineage>
        <taxon>Bacteria</taxon>
        <taxon>Bacillati</taxon>
        <taxon>Bacillota</taxon>
        <taxon>Bacilli</taxon>
        <taxon>Lactobacillales</taxon>
        <taxon>Streptococcaceae</taxon>
        <taxon>Streptococcus</taxon>
    </lineage>
</organism>
<evidence type="ECO:0000256" key="1">
    <source>
        <dbReference type="ARBA" id="ARBA00001933"/>
    </source>
</evidence>
<evidence type="ECO:0000313" key="12">
    <source>
        <dbReference type="EMBL" id="RRD32430.1"/>
    </source>
</evidence>
<comment type="similarity">
    <text evidence="2">Belongs to the class-V pyridoxal-phosphate-dependent aminotransferase family. NifS/IscS subfamily.</text>
</comment>
<keyword evidence="7" id="KW-0408">Iron</keyword>
<dbReference type="SUPFAM" id="SSF53383">
    <property type="entry name" value="PLP-dependent transferases"/>
    <property type="match status" value="1"/>
</dbReference>
<evidence type="ECO:0000259" key="11">
    <source>
        <dbReference type="Pfam" id="PF00266"/>
    </source>
</evidence>
<feature type="domain" description="Aminotransferase class V" evidence="11">
    <location>
        <begin position="2"/>
        <end position="361"/>
    </location>
</feature>
<dbReference type="InterPro" id="IPR016454">
    <property type="entry name" value="Cysteine_dSase"/>
</dbReference>
<evidence type="ECO:0000256" key="6">
    <source>
        <dbReference type="ARBA" id="ARBA00022898"/>
    </source>
</evidence>